<name>A0ABQ8BP93_BRANA</name>
<feature type="region of interest" description="Disordered" evidence="1">
    <location>
        <begin position="112"/>
        <end position="138"/>
    </location>
</feature>
<dbReference type="PROSITE" id="PS51746">
    <property type="entry name" value="PPM_2"/>
    <property type="match status" value="1"/>
</dbReference>
<protein>
    <recommendedName>
        <fullName evidence="2">PPM-type phosphatase domain-containing protein</fullName>
    </recommendedName>
</protein>
<evidence type="ECO:0000256" key="1">
    <source>
        <dbReference type="SAM" id="MobiDB-lite"/>
    </source>
</evidence>
<accession>A0ABQ8BP93</accession>
<dbReference type="PANTHER" id="PTHR47992">
    <property type="entry name" value="PROTEIN PHOSPHATASE"/>
    <property type="match status" value="1"/>
</dbReference>
<feature type="non-terminal residue" evidence="3">
    <location>
        <position position="1"/>
    </location>
</feature>
<dbReference type="InterPro" id="IPR015655">
    <property type="entry name" value="PP2C"/>
</dbReference>
<reference evidence="3 4" key="1">
    <citation type="submission" date="2021-05" db="EMBL/GenBank/DDBJ databases">
        <title>Genome Assembly of Synthetic Allotetraploid Brassica napus Reveals Homoeologous Exchanges between Subgenomes.</title>
        <authorList>
            <person name="Davis J.T."/>
        </authorList>
    </citation>
    <scope>NUCLEOTIDE SEQUENCE [LARGE SCALE GENOMIC DNA]</scope>
    <source>
        <strain evidence="4">cv. Da-Ae</strain>
        <tissue evidence="3">Seedling</tissue>
    </source>
</reference>
<dbReference type="InterPro" id="IPR036457">
    <property type="entry name" value="PPM-type-like_dom_sf"/>
</dbReference>
<keyword evidence="4" id="KW-1185">Reference proteome</keyword>
<feature type="compositionally biased region" description="Polar residues" evidence="1">
    <location>
        <begin position="112"/>
        <end position="130"/>
    </location>
</feature>
<dbReference type="Gene3D" id="3.60.40.10">
    <property type="entry name" value="PPM-type phosphatase domain"/>
    <property type="match status" value="1"/>
</dbReference>
<sequence length="138" mass="15249">RGVECYHWICLVKNMEGRWSLGNVLGLWKLNADAFVVAEPEIQIDHEAEFLVIAADGLWDVVPNEDAVSLAQSEEEPEAAARKLTFTASTRGSADSITCIVVKFRQHELKSNLNAETGTESSPKAETEPNQAPKLKRN</sequence>
<comment type="caution">
    <text evidence="3">The sequence shown here is derived from an EMBL/GenBank/DDBJ whole genome shotgun (WGS) entry which is preliminary data.</text>
</comment>
<evidence type="ECO:0000313" key="3">
    <source>
        <dbReference type="EMBL" id="KAH0906337.1"/>
    </source>
</evidence>
<gene>
    <name evidence="3" type="ORF">HID58_038164</name>
</gene>
<organism evidence="3 4">
    <name type="scientific">Brassica napus</name>
    <name type="common">Rape</name>
    <dbReference type="NCBI Taxonomy" id="3708"/>
    <lineage>
        <taxon>Eukaryota</taxon>
        <taxon>Viridiplantae</taxon>
        <taxon>Streptophyta</taxon>
        <taxon>Embryophyta</taxon>
        <taxon>Tracheophyta</taxon>
        <taxon>Spermatophyta</taxon>
        <taxon>Magnoliopsida</taxon>
        <taxon>eudicotyledons</taxon>
        <taxon>Gunneridae</taxon>
        <taxon>Pentapetalae</taxon>
        <taxon>rosids</taxon>
        <taxon>malvids</taxon>
        <taxon>Brassicales</taxon>
        <taxon>Brassicaceae</taxon>
        <taxon>Brassiceae</taxon>
        <taxon>Brassica</taxon>
    </lineage>
</organism>
<proteinExistence type="predicted"/>
<feature type="domain" description="PPM-type phosphatase" evidence="2">
    <location>
        <begin position="1"/>
        <end position="104"/>
    </location>
</feature>
<dbReference type="Proteomes" id="UP000824890">
    <property type="component" value="Unassembled WGS sequence"/>
</dbReference>
<dbReference type="SUPFAM" id="SSF81606">
    <property type="entry name" value="PP2C-like"/>
    <property type="match status" value="1"/>
</dbReference>
<dbReference type="InterPro" id="IPR001932">
    <property type="entry name" value="PPM-type_phosphatase-like_dom"/>
</dbReference>
<dbReference type="Pfam" id="PF00481">
    <property type="entry name" value="PP2C"/>
    <property type="match status" value="1"/>
</dbReference>
<evidence type="ECO:0000313" key="4">
    <source>
        <dbReference type="Proteomes" id="UP000824890"/>
    </source>
</evidence>
<evidence type="ECO:0000259" key="2">
    <source>
        <dbReference type="PROSITE" id="PS51746"/>
    </source>
</evidence>
<dbReference type="EMBL" id="JAGKQM010000010">
    <property type="protein sequence ID" value="KAH0906337.1"/>
    <property type="molecule type" value="Genomic_DNA"/>
</dbReference>